<protein>
    <submittedName>
        <fullName evidence="2">Uncharacterized protein</fullName>
    </submittedName>
</protein>
<keyword evidence="3" id="KW-1185">Reference proteome</keyword>
<proteinExistence type="predicted"/>
<evidence type="ECO:0000313" key="3">
    <source>
        <dbReference type="Proteomes" id="UP001348817"/>
    </source>
</evidence>
<feature type="compositionally biased region" description="Polar residues" evidence="1">
    <location>
        <begin position="31"/>
        <end position="53"/>
    </location>
</feature>
<organism evidence="2 3">
    <name type="scientific">Fulvitalea axinellae</name>
    <dbReference type="NCBI Taxonomy" id="1182444"/>
    <lineage>
        <taxon>Bacteria</taxon>
        <taxon>Pseudomonadati</taxon>
        <taxon>Bacteroidota</taxon>
        <taxon>Cytophagia</taxon>
        <taxon>Cytophagales</taxon>
        <taxon>Persicobacteraceae</taxon>
        <taxon>Fulvitalea</taxon>
    </lineage>
</organism>
<gene>
    <name evidence="2" type="ORF">FUAX_51380</name>
</gene>
<dbReference type="KEGG" id="fax:FUAX_51380"/>
<dbReference type="AlphaFoldDB" id="A0AAU9CUI4"/>
<keyword evidence="2" id="KW-0614">Plasmid</keyword>
<dbReference type="EMBL" id="AP025320">
    <property type="protein sequence ID" value="BDD12706.1"/>
    <property type="molecule type" value="Genomic_DNA"/>
</dbReference>
<reference evidence="2 3" key="1">
    <citation type="submission" date="2021-12" db="EMBL/GenBank/DDBJ databases">
        <title>Genome sequencing of bacteria with rrn-lacking chromosome and rrn-plasmid.</title>
        <authorList>
            <person name="Anda M."/>
            <person name="Iwasaki W."/>
        </authorList>
    </citation>
    <scope>NUCLEOTIDE SEQUENCE [LARGE SCALE GENOMIC DNA]</scope>
    <source>
        <strain evidence="2 3">DSM 100852</strain>
        <plasmid evidence="2 3">pFA6</plasmid>
    </source>
</reference>
<name>A0AAU9CUI4_9BACT</name>
<evidence type="ECO:0000256" key="1">
    <source>
        <dbReference type="SAM" id="MobiDB-lite"/>
    </source>
</evidence>
<sequence>MKNKVIMDDGRGRDSYADNVHKGFWPCPDTNARTEGIKSNDQTDSVSQVSASD</sequence>
<accession>A0AAU9CUI4</accession>
<feature type="region of interest" description="Disordered" evidence="1">
    <location>
        <begin position="1"/>
        <end position="53"/>
    </location>
</feature>
<feature type="compositionally biased region" description="Basic and acidic residues" evidence="1">
    <location>
        <begin position="1"/>
        <end position="21"/>
    </location>
</feature>
<dbReference type="Proteomes" id="UP001348817">
    <property type="component" value="Plasmid pFA6"/>
</dbReference>
<evidence type="ECO:0000313" key="2">
    <source>
        <dbReference type="EMBL" id="BDD12706.1"/>
    </source>
</evidence>
<geneLocation type="plasmid" evidence="2 3">
    <name>pFA6</name>
</geneLocation>